<sequence length="869" mass="96110">APSYKEYIQYISNQSTESSLRFWSNYLSGAQFTGFPTVNPGITTVRRLGSVEVEFDRFSELHSLGRETGVTLSNMIIAAWALILRTYTKSEDICMGYLASGRDAPIDGIDDIVGPLINMLVFRFQFASGMLLKRLFLQAQEDYMASLPYQHFSLARLSHSLGQAKRGFFNTAISIQSAGSPSGSDLNALTYEPVEAFDPSEYAVTLNANTTPGDEGIVFRYWTDVLSGSQAEDLAITMSELLSDFIDHYERDLSHLQFFKGPRQLPISGHTYTDEVNHWAFQRVGSRCEATIHNSTSSESSTDLGVEVFSSPPNPSQPSRRDRDHVHQKLLALWRDTLGLGSAELSYDDSFFELGGDSIIAMSMVGNARELGIPLTVADIFNNPNFGSMLNCFLDRSYNDDDTAPSNDKSYLSDSKNDGAADAEQAYQPFSMLGQEDAEQFVRDHVCTVAGVSRASIVDVLPTTDFQTQAVAGSLLDSRWMLNYFYLDSSGPLDIGLLRESITNVVNCYDVLRTVFVPHHKRYLQVVLRHIQPQLTVHDVDDIGRFTSELESSHRHEVPRPEQSSLQFTVVRLKSSEQHRVFIRISHAQYDGVCFPAILEALKACYGGEPLFPTPSYSTYIRGTLGKINPNHYAYWKALLKNSTPTNVTQRRGALLHTTPTQVLKRVVSTPSLASSNITTATVVKAAWATVLARVTGKTDVVFGHLISGRNISSVAGIESIVGPCLNVVPVRVCHQPSWTVLQLLQHIQKQQVDNIPYESLGFREVIDKCTDWDDDGANGFSTIVQHQSMPRAGALEIGVNTYKVGAVASQEDAADFSVITTPQGTKITEVCLLYSRDGATDQALAEDMFDSLCSSITTFSENLDTFVE</sequence>
<feature type="region of interest" description="Disordered" evidence="2">
    <location>
        <begin position="292"/>
        <end position="323"/>
    </location>
</feature>
<dbReference type="InterPro" id="IPR036736">
    <property type="entry name" value="ACP-like_sf"/>
</dbReference>
<evidence type="ECO:0000313" key="5">
    <source>
        <dbReference type="Proteomes" id="UP000287972"/>
    </source>
</evidence>
<reference evidence="4 5" key="1">
    <citation type="submission" date="2017-06" db="EMBL/GenBank/DDBJ databases">
        <title>Comparative genomic analysis of Ambrosia Fusariam Clade fungi.</title>
        <authorList>
            <person name="Stajich J.E."/>
            <person name="Carrillo J."/>
            <person name="Kijimoto T."/>
            <person name="Eskalen A."/>
            <person name="O'Donnell K."/>
            <person name="Kasson M."/>
        </authorList>
    </citation>
    <scope>NUCLEOTIDE SEQUENCE [LARGE SCALE GENOMIC DNA]</scope>
    <source>
        <strain evidence="4 5">NRRL62606</strain>
    </source>
</reference>
<dbReference type="InterPro" id="IPR001242">
    <property type="entry name" value="Condensation_dom"/>
</dbReference>
<protein>
    <recommendedName>
        <fullName evidence="3">Carrier domain-containing protein</fullName>
    </recommendedName>
</protein>
<dbReference type="InterPro" id="IPR009081">
    <property type="entry name" value="PP-bd_ACP"/>
</dbReference>
<dbReference type="GO" id="GO:0016874">
    <property type="term" value="F:ligase activity"/>
    <property type="evidence" value="ECO:0007669"/>
    <property type="project" value="UniProtKB-KW"/>
</dbReference>
<comment type="caution">
    <text evidence="4">The sequence shown here is derived from an EMBL/GenBank/DDBJ whole genome shotgun (WGS) entry which is preliminary data.</text>
</comment>
<dbReference type="GO" id="GO:0044550">
    <property type="term" value="P:secondary metabolite biosynthetic process"/>
    <property type="evidence" value="ECO:0007669"/>
    <property type="project" value="TreeGrafter"/>
</dbReference>
<feature type="non-terminal residue" evidence="4">
    <location>
        <position position="1"/>
    </location>
</feature>
<keyword evidence="5" id="KW-1185">Reference proteome</keyword>
<dbReference type="PANTHER" id="PTHR45527:SF1">
    <property type="entry name" value="FATTY ACID SYNTHASE"/>
    <property type="match status" value="1"/>
</dbReference>
<gene>
    <name evidence="4" type="ORF">CEP51_016766</name>
</gene>
<feature type="domain" description="Carrier" evidence="3">
    <location>
        <begin position="321"/>
        <end position="397"/>
    </location>
</feature>
<keyword evidence="1" id="KW-0436">Ligase</keyword>
<evidence type="ECO:0000259" key="3">
    <source>
        <dbReference type="PROSITE" id="PS50075"/>
    </source>
</evidence>
<organism evidence="4 5">
    <name type="scientific">Fusarium floridanum</name>
    <dbReference type="NCBI Taxonomy" id="1325733"/>
    <lineage>
        <taxon>Eukaryota</taxon>
        <taxon>Fungi</taxon>
        <taxon>Dikarya</taxon>
        <taxon>Ascomycota</taxon>
        <taxon>Pezizomycotina</taxon>
        <taxon>Sordariomycetes</taxon>
        <taxon>Hypocreomycetidae</taxon>
        <taxon>Hypocreales</taxon>
        <taxon>Nectriaceae</taxon>
        <taxon>Fusarium</taxon>
        <taxon>Fusarium solani species complex</taxon>
    </lineage>
</organism>
<evidence type="ECO:0000256" key="1">
    <source>
        <dbReference type="ARBA" id="ARBA00022598"/>
    </source>
</evidence>
<dbReference type="Pfam" id="PF00550">
    <property type="entry name" value="PP-binding"/>
    <property type="match status" value="1"/>
</dbReference>
<feature type="compositionally biased region" description="Polar residues" evidence="2">
    <location>
        <begin position="292"/>
        <end position="303"/>
    </location>
</feature>
<dbReference type="Gene3D" id="3.30.559.10">
    <property type="entry name" value="Chloramphenicol acetyltransferase-like domain"/>
    <property type="match status" value="2"/>
</dbReference>
<dbReference type="GO" id="GO:0005737">
    <property type="term" value="C:cytoplasm"/>
    <property type="evidence" value="ECO:0007669"/>
    <property type="project" value="TreeGrafter"/>
</dbReference>
<dbReference type="Proteomes" id="UP000287972">
    <property type="component" value="Unassembled WGS sequence"/>
</dbReference>
<evidence type="ECO:0000313" key="4">
    <source>
        <dbReference type="EMBL" id="RSL39809.1"/>
    </source>
</evidence>
<dbReference type="Gene3D" id="3.30.559.30">
    <property type="entry name" value="Nonribosomal peptide synthetase, condensation domain"/>
    <property type="match status" value="2"/>
</dbReference>
<dbReference type="AlphaFoldDB" id="A0A428NGF6"/>
<dbReference type="PANTHER" id="PTHR45527">
    <property type="entry name" value="NONRIBOSOMAL PEPTIDE SYNTHETASE"/>
    <property type="match status" value="1"/>
</dbReference>
<dbReference type="InterPro" id="IPR023213">
    <property type="entry name" value="CAT-like_dom_sf"/>
</dbReference>
<dbReference type="PROSITE" id="PS50075">
    <property type="entry name" value="CARRIER"/>
    <property type="match status" value="1"/>
</dbReference>
<dbReference type="GO" id="GO:0043041">
    <property type="term" value="P:amino acid activation for nonribosomal peptide biosynthetic process"/>
    <property type="evidence" value="ECO:0007669"/>
    <property type="project" value="TreeGrafter"/>
</dbReference>
<name>A0A428NGF6_9HYPO</name>
<dbReference type="SUPFAM" id="SSF52777">
    <property type="entry name" value="CoA-dependent acyltransferases"/>
    <property type="match status" value="3"/>
</dbReference>
<dbReference type="CDD" id="cd19542">
    <property type="entry name" value="CT_NRPS-like"/>
    <property type="match status" value="1"/>
</dbReference>
<evidence type="ECO:0000256" key="2">
    <source>
        <dbReference type="SAM" id="MobiDB-lite"/>
    </source>
</evidence>
<dbReference type="Pfam" id="PF00668">
    <property type="entry name" value="Condensation"/>
    <property type="match status" value="2"/>
</dbReference>
<feature type="non-terminal residue" evidence="4">
    <location>
        <position position="869"/>
    </location>
</feature>
<accession>A0A428NGF6</accession>
<dbReference type="GO" id="GO:0031177">
    <property type="term" value="F:phosphopantetheine binding"/>
    <property type="evidence" value="ECO:0007669"/>
    <property type="project" value="TreeGrafter"/>
</dbReference>
<proteinExistence type="predicted"/>
<dbReference type="SUPFAM" id="SSF47336">
    <property type="entry name" value="ACP-like"/>
    <property type="match status" value="1"/>
</dbReference>
<dbReference type="EMBL" id="NKCL01001405">
    <property type="protein sequence ID" value="RSL39809.1"/>
    <property type="molecule type" value="Genomic_DNA"/>
</dbReference>
<dbReference type="Gene3D" id="1.10.1200.10">
    <property type="entry name" value="ACP-like"/>
    <property type="match status" value="1"/>
</dbReference>